<dbReference type="InterPro" id="IPR017853">
    <property type="entry name" value="GH"/>
</dbReference>
<comment type="caution">
    <text evidence="1">The sequence shown here is derived from an EMBL/GenBank/DDBJ whole genome shotgun (WGS) entry which is preliminary data.</text>
</comment>
<name>A0A1E3A6G6_9FIRM</name>
<keyword evidence="1" id="KW-0378">Hydrolase</keyword>
<dbReference type="InterPro" id="IPR038417">
    <property type="entry name" value="Alpga-gal_N_sf"/>
</dbReference>
<dbReference type="Gene3D" id="2.70.98.60">
    <property type="entry name" value="alpha-galactosidase from lactobacil brevis"/>
    <property type="match status" value="1"/>
</dbReference>
<dbReference type="PRINTS" id="PR00743">
    <property type="entry name" value="GLHYDRLASE36"/>
</dbReference>
<dbReference type="SUPFAM" id="SSF51445">
    <property type="entry name" value="(Trans)glycosidases"/>
    <property type="match status" value="1"/>
</dbReference>
<dbReference type="EMBL" id="MCGH01000003">
    <property type="protein sequence ID" value="ODM04362.1"/>
    <property type="molecule type" value="Genomic_DNA"/>
</dbReference>
<dbReference type="InterPro" id="IPR013785">
    <property type="entry name" value="Aldolase_TIM"/>
</dbReference>
<dbReference type="EC" id="3.2.1.22" evidence="1"/>
<dbReference type="RefSeq" id="WP_069154526.1">
    <property type="nucleotide sequence ID" value="NZ_MCGH01000003.1"/>
</dbReference>
<dbReference type="GO" id="GO:0016052">
    <property type="term" value="P:carbohydrate catabolic process"/>
    <property type="evidence" value="ECO:0007669"/>
    <property type="project" value="InterPro"/>
</dbReference>
<dbReference type="PATRIC" id="fig|1432052.4.peg.5744"/>
<organism evidence="1 2">
    <name type="scientific">Eisenbergiella tayi</name>
    <dbReference type="NCBI Taxonomy" id="1432052"/>
    <lineage>
        <taxon>Bacteria</taxon>
        <taxon>Bacillati</taxon>
        <taxon>Bacillota</taxon>
        <taxon>Clostridia</taxon>
        <taxon>Lachnospirales</taxon>
        <taxon>Lachnospiraceae</taxon>
        <taxon>Eisenbergiella</taxon>
    </lineage>
</organism>
<gene>
    <name evidence="1" type="primary">rafA_4</name>
    <name evidence="1" type="ORF">BEI61_05169</name>
</gene>
<dbReference type="Gene3D" id="3.20.20.70">
    <property type="entry name" value="Aldolase class I"/>
    <property type="match status" value="1"/>
</dbReference>
<dbReference type="Pfam" id="PF02065">
    <property type="entry name" value="Melibiase"/>
    <property type="match status" value="1"/>
</dbReference>
<evidence type="ECO:0000313" key="2">
    <source>
        <dbReference type="Proteomes" id="UP000094067"/>
    </source>
</evidence>
<protein>
    <submittedName>
        <fullName evidence="1">Alpha-galactosidase</fullName>
        <ecNumber evidence="1">3.2.1.22</ecNumber>
    </submittedName>
</protein>
<dbReference type="CDD" id="cd14791">
    <property type="entry name" value="GH36"/>
    <property type="match status" value="1"/>
</dbReference>
<keyword evidence="1" id="KW-0326">Glycosidase</keyword>
<dbReference type="AlphaFoldDB" id="A0A1E3A6G6"/>
<reference evidence="1 2" key="1">
    <citation type="submission" date="2016-07" db="EMBL/GenBank/DDBJ databases">
        <title>Characterization of isolates of Eisenbergiella tayi derived from blood cultures, using whole genome sequencing.</title>
        <authorList>
            <person name="Burdz T."/>
            <person name="Wiebe D."/>
            <person name="Huynh C."/>
            <person name="Bernard K."/>
        </authorList>
    </citation>
    <scope>NUCLEOTIDE SEQUENCE [LARGE SCALE GENOMIC DNA]</scope>
    <source>
        <strain evidence="1 2">NML 110608</strain>
    </source>
</reference>
<evidence type="ECO:0000313" key="1">
    <source>
        <dbReference type="EMBL" id="ODM04362.1"/>
    </source>
</evidence>
<dbReference type="Proteomes" id="UP000094067">
    <property type="component" value="Unassembled WGS sequence"/>
</dbReference>
<proteinExistence type="predicted"/>
<sequence>MEYYAEVKVMGDAYGGGFSNGLTMCGSQSAAAFHKVEDRGEDAVYDDDRQHRIVLHKKTVGQAVEISTEFMNDSPEAVTLEMLSSFAIRGISADRIHRLQSFWSAEGKLRTETIEELHLEPSWNRCGMRVEKFGNVGSMPVRKYFPFFAAEDSKRQEFLGIQLYCPSSWQIELLCKEDDTLTIAGGIADRDFGHWTKKVGPGERFETPKAVIARGKTLYEVCDKLVKAQKPAISETDKKMGIIFNEYCTTWGNPSYDNIKKICDKLNGKGIQYLVIDAGWYGKGQGWWNSMGDWSVNEDKFPGGLKKIADYIRSCGMIPGLWFELESVGTNSGHYQDKEHLLLKDGVPLTVGERRFWDMEDEWVISYLGEKVIKLLKECGFGYLKVDYNDTIGMGCDGPESLGENLRKKVQATQGFFRKIKAEIPEIVIENCSSGGHRLEPSMMELVSQASFSDAHETLAIPLIAANMHRVIRPEQSQIWAVLHAGDSDSRIFYSIASTFLGRMCLSGDIYDLSEAQWSLVEQGMQFYGMASDIIRSGVTVRCEYSTAQYNHPTGSQLVIRQLGSRCLAVLHRFENSEAADLEFLRNGRIIAEYGSAEEDFSAKAWIYEMDN</sequence>
<accession>A0A1E3A6G6</accession>
<dbReference type="InterPro" id="IPR002252">
    <property type="entry name" value="Glyco_hydro_36"/>
</dbReference>
<dbReference type="GO" id="GO:0004557">
    <property type="term" value="F:alpha-galactosidase activity"/>
    <property type="evidence" value="ECO:0007669"/>
    <property type="project" value="UniProtKB-EC"/>
</dbReference>